<dbReference type="InterPro" id="IPR002675">
    <property type="entry name" value="Ribosomal_eL38"/>
</dbReference>
<comment type="similarity">
    <text evidence="1 4">Belongs to the eukaryotic ribosomal protein eL38 family.</text>
</comment>
<dbReference type="InterPro" id="IPR010341">
    <property type="entry name" value="DUF936_pln"/>
</dbReference>
<dbReference type="Pfam" id="PF01781">
    <property type="entry name" value="Ribosomal_L38e"/>
    <property type="match status" value="1"/>
</dbReference>
<sequence>MLWNLNHWIRIRSVVADQSLKGINVNDYTEKIRVVRRPILADAASPTHRSRVFSERARGGETTVFPSDHYIEMPKQIHEIKDFLLTARRKDARSVKIKRSKDVVKFKVRCAKYLYTLCVFDSEKANKLKQSLPPVIFMDGVDVQKLERSENVYLRFFSTHLGPGQQADRFLDEKIAEKSRLLWSISGSSAPGVRAFRPSSYKGVLIKLLQHMNTDVKVAGEHRSSLLQVVSIVPALAGSDLFTNQGFYLKVSDSSHATYVSLSDEHNDLILSDKIQLGQFIHVDRLKAGSPVPILKGVRPLPGRHQCVGNPEDLVATSSLNFLNAEKPKPSNDSKYNSSASSESEKSKLGISKSNIKAQEVEKKKPSLSKSSSVLSKQLVKGKLEKKFSVTARSKSMISRTIPSSPTSVYSLPASFEKFSNEVKKHAQAKGLEKPATSRMGLLEKAASVLKVTTAGRKSSAGNFLGNLVPSIELGPKALRKSWEGHMESKGRDSSTLKAAKLERRSESRSTSAPRQKSSTNEKRLPKDDSKIQTPVKKGIVSAAAEDSDKTVKHRPPILRKSSETTNGLNLVNLVKVVPTNRKWTDGSVSWQTLPSSLAKLGKELLKYRDAAQLAAIEAIQEAGAAESLIRCLSMYAELSASAKEDNPQPAVEQFLAFHSSLSRAATVTDSLSKTMSQTSAVASPDAPPGDDAVPEDALKVSAGNRRRAASWVSAALATDLSHFSLYNHKSSTASSASPAVVVLEGPSKPAAAAASPAKASPQSKPRPSPALALALASATKGKARGTAPPSPPLEWERGAGLEEGAELARALREDAQAWFLEFVERFLDANAAAPVPSDREQVAAMLSQLKKVNDWLEAIGSQRREGETQPEAEAAETEGGEGPSSGVPVETIERLRKKIYEYLLTHVESAAVALGGGVQAAAPHPPAALGGRPGRK</sequence>
<keyword evidence="2 4" id="KW-0689">Ribosomal protein</keyword>
<dbReference type="GO" id="GO:0006412">
    <property type="term" value="P:translation"/>
    <property type="evidence" value="ECO:0007669"/>
    <property type="project" value="InterPro"/>
</dbReference>
<dbReference type="InterPro" id="IPR048297">
    <property type="entry name" value="DUF936_dom_pln"/>
</dbReference>
<organism evidence="8 9">
    <name type="scientific">Musa troglodytarum</name>
    <name type="common">fe'i banana</name>
    <dbReference type="NCBI Taxonomy" id="320322"/>
    <lineage>
        <taxon>Eukaryota</taxon>
        <taxon>Viridiplantae</taxon>
        <taxon>Streptophyta</taxon>
        <taxon>Embryophyta</taxon>
        <taxon>Tracheophyta</taxon>
        <taxon>Spermatophyta</taxon>
        <taxon>Magnoliopsida</taxon>
        <taxon>Liliopsida</taxon>
        <taxon>Zingiberales</taxon>
        <taxon>Musaceae</taxon>
        <taxon>Musa</taxon>
    </lineage>
</organism>
<dbReference type="PANTHER" id="PTHR31928">
    <property type="entry name" value="EXPRESSED PROTEIN"/>
    <property type="match status" value="1"/>
</dbReference>
<dbReference type="AlphaFoldDB" id="A0A9E7G259"/>
<feature type="compositionally biased region" description="Basic and acidic residues" evidence="5">
    <location>
        <begin position="484"/>
        <end position="508"/>
    </location>
</feature>
<feature type="domain" description="DUF936" evidence="6">
    <location>
        <begin position="202"/>
        <end position="316"/>
    </location>
</feature>
<keyword evidence="3 4" id="KW-0687">Ribonucleoprotein</keyword>
<dbReference type="GO" id="GO:0005840">
    <property type="term" value="C:ribosome"/>
    <property type="evidence" value="ECO:0007669"/>
    <property type="project" value="UniProtKB-KW"/>
</dbReference>
<dbReference type="FunFam" id="3.30.720.90:FF:000001">
    <property type="entry name" value="60S ribosomal protein L38"/>
    <property type="match status" value="1"/>
</dbReference>
<evidence type="ECO:0000256" key="4">
    <source>
        <dbReference type="RuleBase" id="RU003445"/>
    </source>
</evidence>
<feature type="compositionally biased region" description="Polar residues" evidence="5">
    <location>
        <begin position="509"/>
        <end position="519"/>
    </location>
</feature>
<feature type="region of interest" description="Disordered" evidence="5">
    <location>
        <begin position="676"/>
        <end position="696"/>
    </location>
</feature>
<dbReference type="Gene3D" id="3.30.720.90">
    <property type="match status" value="1"/>
</dbReference>
<evidence type="ECO:0000259" key="7">
    <source>
        <dbReference type="Pfam" id="PF21647"/>
    </source>
</evidence>
<feature type="region of interest" description="Disordered" evidence="5">
    <location>
        <begin position="324"/>
        <end position="369"/>
    </location>
</feature>
<dbReference type="GO" id="GO:0003735">
    <property type="term" value="F:structural constituent of ribosome"/>
    <property type="evidence" value="ECO:0007669"/>
    <property type="project" value="InterPro"/>
</dbReference>
<feature type="region of interest" description="Disordered" evidence="5">
    <location>
        <begin position="862"/>
        <end position="890"/>
    </location>
</feature>
<evidence type="ECO:0000313" key="8">
    <source>
        <dbReference type="EMBL" id="URE04572.1"/>
    </source>
</evidence>
<protein>
    <submittedName>
        <fullName evidence="8">Uncharacterized protein</fullName>
    </submittedName>
</protein>
<dbReference type="Pfam" id="PF21647">
    <property type="entry name" value="DUF6857"/>
    <property type="match status" value="1"/>
</dbReference>
<dbReference type="Pfam" id="PF06075">
    <property type="entry name" value="DUF936"/>
    <property type="match status" value="1"/>
</dbReference>
<evidence type="ECO:0000256" key="3">
    <source>
        <dbReference type="ARBA" id="ARBA00023274"/>
    </source>
</evidence>
<evidence type="ECO:0000256" key="1">
    <source>
        <dbReference type="ARBA" id="ARBA00007803"/>
    </source>
</evidence>
<feature type="region of interest" description="Disordered" evidence="5">
    <location>
        <begin position="484"/>
        <end position="555"/>
    </location>
</feature>
<proteinExistence type="inferred from homology"/>
<evidence type="ECO:0000256" key="2">
    <source>
        <dbReference type="ARBA" id="ARBA00022980"/>
    </source>
</evidence>
<dbReference type="InterPro" id="IPR038464">
    <property type="entry name" value="Ribosomal_eL38_sf"/>
</dbReference>
<dbReference type="OrthoDB" id="1908057at2759"/>
<dbReference type="PANTHER" id="PTHR31928:SF4">
    <property type="entry name" value="OS08G0541500 PROTEIN"/>
    <property type="match status" value="1"/>
</dbReference>
<dbReference type="Proteomes" id="UP001055439">
    <property type="component" value="Chromosome 5"/>
</dbReference>
<dbReference type="GO" id="GO:1990904">
    <property type="term" value="C:ribonucleoprotein complex"/>
    <property type="evidence" value="ECO:0007669"/>
    <property type="project" value="UniProtKB-KW"/>
</dbReference>
<evidence type="ECO:0000259" key="6">
    <source>
        <dbReference type="Pfam" id="PF06075"/>
    </source>
</evidence>
<evidence type="ECO:0000256" key="5">
    <source>
        <dbReference type="SAM" id="MobiDB-lite"/>
    </source>
</evidence>
<keyword evidence="9" id="KW-1185">Reference proteome</keyword>
<feature type="compositionally biased region" description="Acidic residues" evidence="5">
    <location>
        <begin position="869"/>
        <end position="880"/>
    </location>
</feature>
<feature type="region of interest" description="Disordered" evidence="5">
    <location>
        <begin position="779"/>
        <end position="799"/>
    </location>
</feature>
<feature type="compositionally biased region" description="Low complexity" evidence="5">
    <location>
        <begin position="333"/>
        <end position="342"/>
    </location>
</feature>
<evidence type="ECO:0000313" key="9">
    <source>
        <dbReference type="Proteomes" id="UP001055439"/>
    </source>
</evidence>
<gene>
    <name evidence="8" type="ORF">MUK42_18903</name>
</gene>
<accession>A0A9E7G259</accession>
<reference evidence="8" key="1">
    <citation type="submission" date="2022-05" db="EMBL/GenBank/DDBJ databases">
        <title>The Musa troglodytarum L. genome provides insights into the mechanism of non-climacteric behaviour and enrichment of carotenoids.</title>
        <authorList>
            <person name="Wang J."/>
        </authorList>
    </citation>
    <scope>NUCLEOTIDE SEQUENCE</scope>
    <source>
        <tissue evidence="8">Leaf</tissue>
    </source>
</reference>
<dbReference type="EMBL" id="CP097507">
    <property type="protein sequence ID" value="URE04572.1"/>
    <property type="molecule type" value="Genomic_DNA"/>
</dbReference>
<feature type="compositionally biased region" description="Basic and acidic residues" evidence="5">
    <location>
        <begin position="520"/>
        <end position="531"/>
    </location>
</feature>
<feature type="domain" description="DUF6857" evidence="7">
    <location>
        <begin position="579"/>
        <end position="914"/>
    </location>
</feature>
<name>A0A9E7G259_9LILI</name>
<dbReference type="InterPro" id="IPR049172">
    <property type="entry name" value="DUF6857_pln"/>
</dbReference>